<dbReference type="Proteomes" id="UP000612585">
    <property type="component" value="Unassembled WGS sequence"/>
</dbReference>
<sequence>MTEDQRLCVVRRFIEEGWNSGSGTPVGDIVADGYESNDGVFLAFSGDSRGPHRMRGAEAVTSHIAQYHEIYDNLRFTIERMTVDGDTVTTVWAPTGTTRKETFIDRAGRQRPFELKDVGVSRTAVVDGKVTRHDLFWARDPLSP</sequence>
<evidence type="ECO:0000313" key="2">
    <source>
        <dbReference type="EMBL" id="GIJ60182.1"/>
    </source>
</evidence>
<dbReference type="EMBL" id="BOPG01000050">
    <property type="protein sequence ID" value="GIJ60182.1"/>
    <property type="molecule type" value="Genomic_DNA"/>
</dbReference>
<keyword evidence="3" id="KW-1185">Reference proteome</keyword>
<dbReference type="InterPro" id="IPR037401">
    <property type="entry name" value="SnoaL-like"/>
</dbReference>
<dbReference type="Gene3D" id="3.10.450.50">
    <property type="match status" value="1"/>
</dbReference>
<dbReference type="SUPFAM" id="SSF54427">
    <property type="entry name" value="NTF2-like"/>
    <property type="match status" value="1"/>
</dbReference>
<evidence type="ECO:0000259" key="1">
    <source>
        <dbReference type="Pfam" id="PF12680"/>
    </source>
</evidence>
<comment type="caution">
    <text evidence="2">The sequence shown here is derived from an EMBL/GenBank/DDBJ whole genome shotgun (WGS) entry which is preliminary data.</text>
</comment>
<accession>A0A8J3ZAG3</accession>
<evidence type="ECO:0000313" key="3">
    <source>
        <dbReference type="Proteomes" id="UP000612585"/>
    </source>
</evidence>
<name>A0A8J3ZAG3_9ACTN</name>
<feature type="domain" description="SnoaL-like" evidence="1">
    <location>
        <begin position="10"/>
        <end position="133"/>
    </location>
</feature>
<protein>
    <recommendedName>
        <fullName evidence="1">SnoaL-like domain-containing protein</fullName>
    </recommendedName>
</protein>
<gene>
    <name evidence="2" type="ORF">Vau01_076980</name>
</gene>
<dbReference type="InterPro" id="IPR032710">
    <property type="entry name" value="NTF2-like_dom_sf"/>
</dbReference>
<reference evidence="2" key="1">
    <citation type="submission" date="2021-01" db="EMBL/GenBank/DDBJ databases">
        <title>Whole genome shotgun sequence of Virgisporangium aurantiacum NBRC 16421.</title>
        <authorList>
            <person name="Komaki H."/>
            <person name="Tamura T."/>
        </authorList>
    </citation>
    <scope>NUCLEOTIDE SEQUENCE</scope>
    <source>
        <strain evidence="2">NBRC 16421</strain>
    </source>
</reference>
<dbReference type="AlphaFoldDB" id="A0A8J3ZAG3"/>
<proteinExistence type="predicted"/>
<organism evidence="2 3">
    <name type="scientific">Virgisporangium aurantiacum</name>
    <dbReference type="NCBI Taxonomy" id="175570"/>
    <lineage>
        <taxon>Bacteria</taxon>
        <taxon>Bacillati</taxon>
        <taxon>Actinomycetota</taxon>
        <taxon>Actinomycetes</taxon>
        <taxon>Micromonosporales</taxon>
        <taxon>Micromonosporaceae</taxon>
        <taxon>Virgisporangium</taxon>
    </lineage>
</organism>
<dbReference type="RefSeq" id="WP_204004124.1">
    <property type="nucleotide sequence ID" value="NZ_BOPG01000050.1"/>
</dbReference>
<dbReference type="Pfam" id="PF12680">
    <property type="entry name" value="SnoaL_2"/>
    <property type="match status" value="1"/>
</dbReference>